<gene>
    <name evidence="1" type="ORF">CTI12_AA447040</name>
</gene>
<dbReference type="STRING" id="35608.A0A2U1LW20"/>
<name>A0A2U1LW20_ARTAN</name>
<organism evidence="1 2">
    <name type="scientific">Artemisia annua</name>
    <name type="common">Sweet wormwood</name>
    <dbReference type="NCBI Taxonomy" id="35608"/>
    <lineage>
        <taxon>Eukaryota</taxon>
        <taxon>Viridiplantae</taxon>
        <taxon>Streptophyta</taxon>
        <taxon>Embryophyta</taxon>
        <taxon>Tracheophyta</taxon>
        <taxon>Spermatophyta</taxon>
        <taxon>Magnoliopsida</taxon>
        <taxon>eudicotyledons</taxon>
        <taxon>Gunneridae</taxon>
        <taxon>Pentapetalae</taxon>
        <taxon>asterids</taxon>
        <taxon>campanulids</taxon>
        <taxon>Asterales</taxon>
        <taxon>Asteraceae</taxon>
        <taxon>Asteroideae</taxon>
        <taxon>Anthemideae</taxon>
        <taxon>Artemisiinae</taxon>
        <taxon>Artemisia</taxon>
    </lineage>
</organism>
<dbReference type="GO" id="GO:0042138">
    <property type="term" value="P:meiotic DNA double-strand break formation"/>
    <property type="evidence" value="ECO:0007669"/>
    <property type="project" value="InterPro"/>
</dbReference>
<evidence type="ECO:0000313" key="1">
    <source>
        <dbReference type="EMBL" id="PWA53209.1"/>
    </source>
</evidence>
<dbReference type="AlphaFoldDB" id="A0A2U1LW20"/>
<dbReference type="GO" id="GO:0030674">
    <property type="term" value="F:protein-macromolecule adaptor activity"/>
    <property type="evidence" value="ECO:0007669"/>
    <property type="project" value="TreeGrafter"/>
</dbReference>
<dbReference type="PANTHER" id="PTHR36722:SF1">
    <property type="entry name" value="TYPE 2 DNA TOPOISOMERASE 6 SUBUNIT B-LIKE"/>
    <property type="match status" value="1"/>
</dbReference>
<dbReference type="InterPro" id="IPR034566">
    <property type="entry name" value="MTOPVIB_plant"/>
</dbReference>
<reference evidence="1 2" key="1">
    <citation type="journal article" date="2018" name="Mol. Plant">
        <title>The genome of Artemisia annua provides insight into the evolution of Asteraceae family and artemisinin biosynthesis.</title>
        <authorList>
            <person name="Shen Q."/>
            <person name="Zhang L."/>
            <person name="Liao Z."/>
            <person name="Wang S."/>
            <person name="Yan T."/>
            <person name="Shi P."/>
            <person name="Liu M."/>
            <person name="Fu X."/>
            <person name="Pan Q."/>
            <person name="Wang Y."/>
            <person name="Lv Z."/>
            <person name="Lu X."/>
            <person name="Zhang F."/>
            <person name="Jiang W."/>
            <person name="Ma Y."/>
            <person name="Chen M."/>
            <person name="Hao X."/>
            <person name="Li L."/>
            <person name="Tang Y."/>
            <person name="Lv G."/>
            <person name="Zhou Y."/>
            <person name="Sun X."/>
            <person name="Brodelius P.E."/>
            <person name="Rose J.K.C."/>
            <person name="Tang K."/>
        </authorList>
    </citation>
    <scope>NUCLEOTIDE SEQUENCE [LARGE SCALE GENOMIC DNA]</scope>
    <source>
        <strain evidence="2">cv. Huhao1</strain>
        <tissue evidence="1">Leaf</tissue>
    </source>
</reference>
<evidence type="ECO:0000313" key="2">
    <source>
        <dbReference type="Proteomes" id="UP000245207"/>
    </source>
</evidence>
<dbReference type="PANTHER" id="PTHR36722">
    <property type="entry name" value="TYPE 2 DNA TOPOISOMERASE 6 SUBUNIT B-LIKE"/>
    <property type="match status" value="1"/>
</dbReference>
<dbReference type="GO" id="GO:0000793">
    <property type="term" value="C:condensed chromosome"/>
    <property type="evidence" value="ECO:0007669"/>
    <property type="project" value="TreeGrafter"/>
</dbReference>
<dbReference type="GO" id="GO:0007131">
    <property type="term" value="P:reciprocal meiotic recombination"/>
    <property type="evidence" value="ECO:0007669"/>
    <property type="project" value="TreeGrafter"/>
</dbReference>
<dbReference type="EMBL" id="PKPP01007502">
    <property type="protein sequence ID" value="PWA53209.1"/>
    <property type="molecule type" value="Genomic_DNA"/>
</dbReference>
<proteinExistence type="predicted"/>
<keyword evidence="2" id="KW-1185">Reference proteome</keyword>
<dbReference type="OrthoDB" id="1739844at2759"/>
<sequence>MEQHSGIGTEVSFSTFHSVDELLADITFFFRKMLIMKVPKVGIELIVDKGELSEQPSVNVIVVNECIDLPSEENAECLKSGIMDYVLKHGNQFDSTCHSCFPIWEHLKTGSGMVCKSAKNAETTIEVVVIISELSDESIMFQGVW</sequence>
<protein>
    <submittedName>
        <fullName evidence="1">Uncharacterized protein</fullName>
    </submittedName>
</protein>
<dbReference type="Proteomes" id="UP000245207">
    <property type="component" value="Unassembled WGS sequence"/>
</dbReference>
<accession>A0A2U1LW20</accession>
<comment type="caution">
    <text evidence="1">The sequence shown here is derived from an EMBL/GenBank/DDBJ whole genome shotgun (WGS) entry which is preliminary data.</text>
</comment>